<dbReference type="Proteomes" id="UP000198461">
    <property type="component" value="Unassembled WGS sequence"/>
</dbReference>
<dbReference type="InterPro" id="IPR051316">
    <property type="entry name" value="Zinc-reg_GTPase_activator"/>
</dbReference>
<sequence>MIPTWLISGGLGSGKTTTVQQLLRKKPAYEHWALLINDFGAVGLDAALLANQGATVHAVEGGCACCSGAGALEAALQEAMNHAPDRLLIEPSGMSVADVLVDTLLRHEGIELHGVIYVLDAAHADPQELIRWQSVLNQLTLADLVLLNKTDLAPPGRCDALERVLDSLYPPKTVLRTQNGTLDLATLEALQPYRGPRFMPPAAPHQHGGAVTTTTLQNWPHGGEKRIQQGISASTGWLWPPETAFDWRGAKRLLEKVGDPPYGDVQRLKAVLHIGEGRWMAFQWMHGQLTRELSSWRRDSRLEIIHGASFDTSAFEQALRQTCIR</sequence>
<dbReference type="Gene3D" id="3.40.50.300">
    <property type="entry name" value="P-loop containing nucleotide triphosphate hydrolases"/>
    <property type="match status" value="1"/>
</dbReference>
<dbReference type="STRING" id="364032.SAMN05443662_1413"/>
<dbReference type="InterPro" id="IPR011629">
    <property type="entry name" value="CobW-like_C"/>
</dbReference>
<dbReference type="AlphaFoldDB" id="A0A1N6GMW0"/>
<dbReference type="PANTHER" id="PTHR13748:SF46">
    <property type="entry name" value="ZINC CHAPERONE YEIR"/>
    <property type="match status" value="1"/>
</dbReference>
<comment type="function">
    <text evidence="1">Zinc chaperone that directly transfers zinc cofactor to target proteins, thereby activating them. Zinc is transferred from the CXCC motif in the GTPase domain to the zinc binding site in target proteins in a process requiring GTP hydrolysis.</text>
</comment>
<dbReference type="SUPFAM" id="SSF52540">
    <property type="entry name" value="P-loop containing nucleoside triphosphate hydrolases"/>
    <property type="match status" value="1"/>
</dbReference>
<evidence type="ECO:0000256" key="1">
    <source>
        <dbReference type="ARBA" id="ARBA00045658"/>
    </source>
</evidence>
<dbReference type="InterPro" id="IPR003495">
    <property type="entry name" value="CobW/HypB/UreG_nucleotide-bd"/>
</dbReference>
<dbReference type="Pfam" id="PF02492">
    <property type="entry name" value="cobW"/>
    <property type="match status" value="1"/>
</dbReference>
<dbReference type="SMART" id="SM00833">
    <property type="entry name" value="CobW_C"/>
    <property type="match status" value="1"/>
</dbReference>
<feature type="domain" description="CobW C-terminal" evidence="2">
    <location>
        <begin position="234"/>
        <end position="323"/>
    </location>
</feature>
<name>A0A1N6GMW0_9GAMM</name>
<keyword evidence="4" id="KW-1185">Reference proteome</keyword>
<organism evidence="3 4">
    <name type="scientific">Sulfurivirga caldicuralii</name>
    <dbReference type="NCBI Taxonomy" id="364032"/>
    <lineage>
        <taxon>Bacteria</taxon>
        <taxon>Pseudomonadati</taxon>
        <taxon>Pseudomonadota</taxon>
        <taxon>Gammaproteobacteria</taxon>
        <taxon>Thiotrichales</taxon>
        <taxon>Piscirickettsiaceae</taxon>
        <taxon>Sulfurivirga</taxon>
    </lineage>
</organism>
<dbReference type="RefSeq" id="WP_074201670.1">
    <property type="nucleotide sequence ID" value="NZ_FSRE01000003.1"/>
</dbReference>
<evidence type="ECO:0000313" key="4">
    <source>
        <dbReference type="Proteomes" id="UP000198461"/>
    </source>
</evidence>
<evidence type="ECO:0000313" key="3">
    <source>
        <dbReference type="EMBL" id="SIO08791.1"/>
    </source>
</evidence>
<protein>
    <submittedName>
        <fullName evidence="3">GTPase, G3E family</fullName>
    </submittedName>
</protein>
<gene>
    <name evidence="3" type="ORF">SAMN05443662_1413</name>
</gene>
<dbReference type="GO" id="GO:0005737">
    <property type="term" value="C:cytoplasm"/>
    <property type="evidence" value="ECO:0007669"/>
    <property type="project" value="TreeGrafter"/>
</dbReference>
<dbReference type="EMBL" id="FSRE01000003">
    <property type="protein sequence ID" value="SIO08791.1"/>
    <property type="molecule type" value="Genomic_DNA"/>
</dbReference>
<dbReference type="CDD" id="cd03112">
    <property type="entry name" value="CobW-like"/>
    <property type="match status" value="1"/>
</dbReference>
<dbReference type="PANTHER" id="PTHR13748">
    <property type="entry name" value="COBW-RELATED"/>
    <property type="match status" value="1"/>
</dbReference>
<dbReference type="InterPro" id="IPR027417">
    <property type="entry name" value="P-loop_NTPase"/>
</dbReference>
<dbReference type="OrthoDB" id="9808822at2"/>
<proteinExistence type="predicted"/>
<reference evidence="3 4" key="1">
    <citation type="submission" date="2016-11" db="EMBL/GenBank/DDBJ databases">
        <authorList>
            <person name="Jaros S."/>
            <person name="Januszkiewicz K."/>
            <person name="Wedrychowicz H."/>
        </authorList>
    </citation>
    <scope>NUCLEOTIDE SEQUENCE [LARGE SCALE GENOMIC DNA]</scope>
    <source>
        <strain evidence="3 4">DSM 17737</strain>
    </source>
</reference>
<accession>A0A1N6GMW0</accession>
<evidence type="ECO:0000259" key="2">
    <source>
        <dbReference type="SMART" id="SM00833"/>
    </source>
</evidence>